<dbReference type="EMBL" id="LAZR01051810">
    <property type="protein sequence ID" value="KKK84368.1"/>
    <property type="molecule type" value="Genomic_DNA"/>
</dbReference>
<accession>A0A0F8YSH5</accession>
<proteinExistence type="predicted"/>
<name>A0A0F8YSH5_9ZZZZ</name>
<evidence type="ECO:0000313" key="1">
    <source>
        <dbReference type="EMBL" id="KKK84368.1"/>
    </source>
</evidence>
<protein>
    <submittedName>
        <fullName evidence="1">Uncharacterized protein</fullName>
    </submittedName>
</protein>
<reference evidence="1" key="1">
    <citation type="journal article" date="2015" name="Nature">
        <title>Complex archaea that bridge the gap between prokaryotes and eukaryotes.</title>
        <authorList>
            <person name="Spang A."/>
            <person name="Saw J.H."/>
            <person name="Jorgensen S.L."/>
            <person name="Zaremba-Niedzwiedzka K."/>
            <person name="Martijn J."/>
            <person name="Lind A.E."/>
            <person name="van Eijk R."/>
            <person name="Schleper C."/>
            <person name="Guy L."/>
            <person name="Ettema T.J."/>
        </authorList>
    </citation>
    <scope>NUCLEOTIDE SEQUENCE</scope>
</reference>
<gene>
    <name evidence="1" type="ORF">LCGC14_2784060</name>
</gene>
<comment type="caution">
    <text evidence="1">The sequence shown here is derived from an EMBL/GenBank/DDBJ whole genome shotgun (WGS) entry which is preliminary data.</text>
</comment>
<sequence length="52" mass="5433">MTVGEAWFVTIVLALVLVLGIGAVELAADASAPGAEVERYEKTWCKEPGGTL</sequence>
<dbReference type="AlphaFoldDB" id="A0A0F8YSH5"/>
<organism evidence="1">
    <name type="scientific">marine sediment metagenome</name>
    <dbReference type="NCBI Taxonomy" id="412755"/>
    <lineage>
        <taxon>unclassified sequences</taxon>
        <taxon>metagenomes</taxon>
        <taxon>ecological metagenomes</taxon>
    </lineage>
</organism>